<proteinExistence type="evidence at transcript level"/>
<name>C1L3Y3_SCHJA</name>
<feature type="compositionally biased region" description="Acidic residues" evidence="1">
    <location>
        <begin position="87"/>
        <end position="96"/>
    </location>
</feature>
<reference evidence="2" key="1">
    <citation type="journal article" date="2009" name="Nature">
        <title>The Schistosoma japonicum genome reveals features of host-parasite interplay.</title>
        <authorList>
            <person name="Liu F."/>
            <person name="Zhou Y."/>
            <person name="Wang Z.Q."/>
            <person name="Lu G."/>
            <person name="Zheng H."/>
            <person name="Brindley P.J."/>
            <person name="McManus D.P."/>
            <person name="Blair D."/>
            <person name="Zhang Q.H."/>
            <person name="Zhong Y."/>
            <person name="Wang S."/>
            <person name="Han Z.G."/>
            <person name="Chen Z."/>
        </authorList>
    </citation>
    <scope>NUCLEOTIDE SEQUENCE</scope>
    <source>
        <strain evidence="2">Anhui</strain>
    </source>
</reference>
<protein>
    <submittedName>
        <fullName evidence="2">Uncharacterized protein</fullName>
    </submittedName>
</protein>
<sequence>MFSIMILVMKMIMKKKTISMSLIMVKAIKRLVYLLFLKSQKLSHQFHQVAALAVVNQLRQSTATEKEPRVNSRRTVTNRVRYVFADDDDAPVDSDDSNTKQKSKVVSRKRRQNDGDSDFEPEKFKKSKSKKTTALDDSDFDLSD</sequence>
<feature type="compositionally biased region" description="Basic residues" evidence="1">
    <location>
        <begin position="101"/>
        <end position="111"/>
    </location>
</feature>
<accession>C1L3Y3</accession>
<organism evidence="2">
    <name type="scientific">Schistosoma japonicum</name>
    <name type="common">Blood fluke</name>
    <dbReference type="NCBI Taxonomy" id="6182"/>
    <lineage>
        <taxon>Eukaryota</taxon>
        <taxon>Metazoa</taxon>
        <taxon>Spiralia</taxon>
        <taxon>Lophotrochozoa</taxon>
        <taxon>Platyhelminthes</taxon>
        <taxon>Trematoda</taxon>
        <taxon>Digenea</taxon>
        <taxon>Strigeidida</taxon>
        <taxon>Schistosomatoidea</taxon>
        <taxon>Schistosomatidae</taxon>
        <taxon>Schistosoma</taxon>
    </lineage>
</organism>
<feature type="region of interest" description="Disordered" evidence="1">
    <location>
        <begin position="87"/>
        <end position="144"/>
    </location>
</feature>
<dbReference type="AlphaFoldDB" id="C1L3Y3"/>
<evidence type="ECO:0000256" key="1">
    <source>
        <dbReference type="SAM" id="MobiDB-lite"/>
    </source>
</evidence>
<evidence type="ECO:0000313" key="2">
    <source>
        <dbReference type="EMBL" id="CAX69411.1"/>
    </source>
</evidence>
<reference evidence="2" key="2">
    <citation type="submission" date="2009-03" db="EMBL/GenBank/DDBJ databases">
        <authorList>
            <person name="Gang L."/>
        </authorList>
    </citation>
    <scope>NUCLEOTIDE SEQUENCE</scope>
    <source>
        <strain evidence="2">Anhui</strain>
    </source>
</reference>
<dbReference type="EMBL" id="FN313677">
    <property type="protein sequence ID" value="CAX69411.1"/>
    <property type="molecule type" value="mRNA"/>
</dbReference>